<evidence type="ECO:0000256" key="6">
    <source>
        <dbReference type="ARBA" id="ARBA00022622"/>
    </source>
</evidence>
<evidence type="ECO:0000256" key="13">
    <source>
        <dbReference type="ARBA" id="ARBA00038359"/>
    </source>
</evidence>
<reference evidence="19" key="1">
    <citation type="submission" date="2016-03" db="EMBL/GenBank/DDBJ databases">
        <authorList>
            <person name="Guldener U."/>
        </authorList>
    </citation>
    <scope>NUCLEOTIDE SEQUENCE [LARGE SCALE GENOMIC DNA]</scope>
</reference>
<evidence type="ECO:0000259" key="17">
    <source>
        <dbReference type="SMART" id="SM00747"/>
    </source>
</evidence>
<evidence type="ECO:0000256" key="15">
    <source>
        <dbReference type="SAM" id="Phobius"/>
    </source>
</evidence>
<dbReference type="GO" id="GO:0098552">
    <property type="term" value="C:side of membrane"/>
    <property type="evidence" value="ECO:0007669"/>
    <property type="project" value="UniProtKB-KW"/>
</dbReference>
<dbReference type="EMBL" id="FJVC01000441">
    <property type="protein sequence ID" value="CZT50719.1"/>
    <property type="molecule type" value="Genomic_DNA"/>
</dbReference>
<feature type="region of interest" description="Disordered" evidence="14">
    <location>
        <begin position="354"/>
        <end position="437"/>
    </location>
</feature>
<feature type="transmembrane region" description="Helical" evidence="15">
    <location>
        <begin position="243"/>
        <end position="267"/>
    </location>
</feature>
<keyword evidence="6" id="KW-0336">GPI-anchor</keyword>
<keyword evidence="5" id="KW-0964">Secreted</keyword>
<feature type="compositionally biased region" description="Polar residues" evidence="14">
    <location>
        <begin position="391"/>
        <end position="410"/>
    </location>
</feature>
<accession>A0A1E1MNR2</accession>
<dbReference type="AlphaFoldDB" id="A0A1E1MNR2"/>
<evidence type="ECO:0000256" key="8">
    <source>
        <dbReference type="ARBA" id="ARBA00022729"/>
    </source>
</evidence>
<evidence type="ECO:0000256" key="7">
    <source>
        <dbReference type="ARBA" id="ARBA00022692"/>
    </source>
</evidence>
<evidence type="ECO:0000256" key="16">
    <source>
        <dbReference type="SAM" id="SignalP"/>
    </source>
</evidence>
<feature type="transmembrane region" description="Helical" evidence="15">
    <location>
        <begin position="104"/>
        <end position="122"/>
    </location>
</feature>
<feature type="compositionally biased region" description="Basic and acidic residues" evidence="14">
    <location>
        <begin position="376"/>
        <end position="390"/>
    </location>
</feature>
<dbReference type="InterPro" id="IPR008427">
    <property type="entry name" value="Extracellular_membr_CFEM_dom"/>
</dbReference>
<keyword evidence="7 15" id="KW-0812">Transmembrane</keyword>
<protein>
    <recommendedName>
        <fullName evidence="17">CFEM domain-containing protein</fullName>
    </recommendedName>
</protein>
<feature type="transmembrane region" description="Helical" evidence="15">
    <location>
        <begin position="279"/>
        <end position="300"/>
    </location>
</feature>
<evidence type="ECO:0000313" key="19">
    <source>
        <dbReference type="Proteomes" id="UP000177625"/>
    </source>
</evidence>
<evidence type="ECO:0000256" key="5">
    <source>
        <dbReference type="ARBA" id="ARBA00022525"/>
    </source>
</evidence>
<gene>
    <name evidence="18" type="ORF">RSE6_11759</name>
</gene>
<evidence type="ECO:0000313" key="18">
    <source>
        <dbReference type="EMBL" id="CZT50719.1"/>
    </source>
</evidence>
<keyword evidence="10 15" id="KW-0472">Membrane</keyword>
<keyword evidence="6" id="KW-0325">Glycoprotein</keyword>
<dbReference type="InterPro" id="IPR049326">
    <property type="entry name" value="Rhodopsin_dom_fungi"/>
</dbReference>
<name>A0A1E1MNR2_RHYSE</name>
<comment type="similarity">
    <text evidence="4">Belongs to the RBT5 family.</text>
</comment>
<dbReference type="SMART" id="SM00747">
    <property type="entry name" value="CFEM"/>
    <property type="match status" value="1"/>
</dbReference>
<dbReference type="PANTHER" id="PTHR33048:SF47">
    <property type="entry name" value="INTEGRAL MEMBRANE PROTEIN-RELATED"/>
    <property type="match status" value="1"/>
</dbReference>
<keyword evidence="19" id="KW-1185">Reference proteome</keyword>
<evidence type="ECO:0000256" key="9">
    <source>
        <dbReference type="ARBA" id="ARBA00022989"/>
    </source>
</evidence>
<feature type="signal peptide" evidence="16">
    <location>
        <begin position="1"/>
        <end position="18"/>
    </location>
</feature>
<feature type="domain" description="CFEM" evidence="17">
    <location>
        <begin position="24"/>
        <end position="90"/>
    </location>
</feature>
<keyword evidence="9 15" id="KW-1133">Transmembrane helix</keyword>
<feature type="transmembrane region" description="Helical" evidence="15">
    <location>
        <begin position="165"/>
        <end position="189"/>
    </location>
</feature>
<dbReference type="Pfam" id="PF20684">
    <property type="entry name" value="Fung_rhodopsin"/>
    <property type="match status" value="1"/>
</dbReference>
<evidence type="ECO:0000256" key="11">
    <source>
        <dbReference type="ARBA" id="ARBA00023157"/>
    </source>
</evidence>
<dbReference type="Proteomes" id="UP000177625">
    <property type="component" value="Unassembled WGS sequence"/>
</dbReference>
<feature type="compositionally biased region" description="Polar residues" evidence="14">
    <location>
        <begin position="354"/>
        <end position="374"/>
    </location>
</feature>
<dbReference type="InterPro" id="IPR052337">
    <property type="entry name" value="SAT4-like"/>
</dbReference>
<dbReference type="PANTHER" id="PTHR33048">
    <property type="entry name" value="PTH11-LIKE INTEGRAL MEMBRANE PROTEIN (AFU_ORTHOLOGUE AFUA_5G11245)"/>
    <property type="match status" value="1"/>
</dbReference>
<dbReference type="Pfam" id="PF05730">
    <property type="entry name" value="CFEM"/>
    <property type="match status" value="1"/>
</dbReference>
<evidence type="ECO:0000256" key="10">
    <source>
        <dbReference type="ARBA" id="ARBA00023136"/>
    </source>
</evidence>
<keyword evidence="8 16" id="KW-0732">Signal</keyword>
<feature type="transmembrane region" description="Helical" evidence="15">
    <location>
        <begin position="201"/>
        <end position="223"/>
    </location>
</feature>
<evidence type="ECO:0000256" key="3">
    <source>
        <dbReference type="ARBA" id="ARBA00004613"/>
    </source>
</evidence>
<feature type="compositionally biased region" description="Polar residues" evidence="14">
    <location>
        <begin position="428"/>
        <end position="437"/>
    </location>
</feature>
<feature type="transmembrane region" description="Helical" evidence="15">
    <location>
        <begin position="134"/>
        <end position="153"/>
    </location>
</feature>
<evidence type="ECO:0000256" key="2">
    <source>
        <dbReference type="ARBA" id="ARBA00004589"/>
    </source>
</evidence>
<evidence type="ECO:0000256" key="1">
    <source>
        <dbReference type="ARBA" id="ARBA00004141"/>
    </source>
</evidence>
<feature type="chain" id="PRO_5009448504" description="CFEM domain-containing protein" evidence="16">
    <location>
        <begin position="19"/>
        <end position="437"/>
    </location>
</feature>
<organism evidence="18 19">
    <name type="scientific">Rhynchosporium secalis</name>
    <name type="common">Barley scald fungus</name>
    <dbReference type="NCBI Taxonomy" id="38038"/>
    <lineage>
        <taxon>Eukaryota</taxon>
        <taxon>Fungi</taxon>
        <taxon>Dikarya</taxon>
        <taxon>Ascomycota</taxon>
        <taxon>Pezizomycotina</taxon>
        <taxon>Leotiomycetes</taxon>
        <taxon>Helotiales</taxon>
        <taxon>Ploettnerulaceae</taxon>
        <taxon>Rhynchosporium</taxon>
    </lineage>
</organism>
<feature type="transmembrane region" description="Helical" evidence="15">
    <location>
        <begin position="320"/>
        <end position="339"/>
    </location>
</feature>
<dbReference type="GO" id="GO:0005576">
    <property type="term" value="C:extracellular region"/>
    <property type="evidence" value="ECO:0007669"/>
    <property type="project" value="UniProtKB-SubCell"/>
</dbReference>
<proteinExistence type="inferred from homology"/>
<keyword evidence="11" id="KW-1015">Disulfide bond</keyword>
<evidence type="ECO:0000256" key="12">
    <source>
        <dbReference type="ARBA" id="ARBA00023288"/>
    </source>
</evidence>
<keyword evidence="12" id="KW-0449">Lipoprotein</keyword>
<evidence type="ECO:0000256" key="14">
    <source>
        <dbReference type="SAM" id="MobiDB-lite"/>
    </source>
</evidence>
<sequence length="437" mass="48915">MRLSSMLSAAALLGGALAEFDFAVVTKFPLCALECATTVILPTCKNLTDIPNCLCRSDELQFDISTCVIGACNVTQQYASLTILQEEICKGIPQSSRQVEVRRAVIILAAFTYPIIILRFVSRIIVARKIWWDDWLILASVVFMMAFTVLPLYPAIGLGLGKHFYAIFYVVQLFYVILQVLSKVSILLLYVRIFPTQKFRLVLKFAIAFMLVHGAAFFFIVAFQCLPVRSLWDREFPGKCVDLQALIYAGAGLSIFEDFAIMLLPIFELKGLNLSRRKRVALGCMFALGSFACVTSIIRIKFVSSYGTTIDYTWYYVDVVIWSSIETFTAVICACLMCIRPLISRYFPSAFPSTGKNSSKSWGQKATSGGQHSRQLGRDFESSAEDKSAKTEQPIQLDSNITVTTESRLSFESEYAQANPDMDDHENLVSQVQPKKL</sequence>
<comment type="similarity">
    <text evidence="13">Belongs to the SAT4 family.</text>
</comment>
<comment type="subcellular location">
    <subcellularLocation>
        <location evidence="2">Membrane</location>
        <topology evidence="2">Lipid-anchor</topology>
        <topology evidence="2">GPI-anchor</topology>
    </subcellularLocation>
    <subcellularLocation>
        <location evidence="1">Membrane</location>
        <topology evidence="1">Multi-pass membrane protein</topology>
    </subcellularLocation>
    <subcellularLocation>
        <location evidence="3">Secreted</location>
    </subcellularLocation>
</comment>
<evidence type="ECO:0000256" key="4">
    <source>
        <dbReference type="ARBA" id="ARBA00010031"/>
    </source>
</evidence>